<dbReference type="Gene3D" id="3.40.50.11380">
    <property type="match status" value="1"/>
</dbReference>
<dbReference type="PANTHER" id="PTHR44835">
    <property type="entry name" value="UDP-N-ACETYLGLUCOSAMINE--PEPTIDE N-ACETYLGLUCOSAMINYLTRANSFERASE SPINDLY-RELATED"/>
    <property type="match status" value="1"/>
</dbReference>
<comment type="similarity">
    <text evidence="2">Belongs to the glycosyltransferase 41 family. O-GlcNAc transferase subfamily.</text>
</comment>
<feature type="repeat" description="TPR" evidence="8">
    <location>
        <begin position="91"/>
        <end position="124"/>
    </location>
</feature>
<evidence type="ECO:0000256" key="8">
    <source>
        <dbReference type="PROSITE-ProRule" id="PRU00339"/>
    </source>
</evidence>
<keyword evidence="7 8" id="KW-0802">TPR repeat</keyword>
<feature type="domain" description="O-GlcNAc transferase C-terminal" evidence="9">
    <location>
        <begin position="545"/>
        <end position="724"/>
    </location>
</feature>
<evidence type="ECO:0000313" key="10">
    <source>
        <dbReference type="EMBL" id="MBC9979463.1"/>
    </source>
</evidence>
<dbReference type="PANTHER" id="PTHR44835:SF1">
    <property type="entry name" value="PROTEIN O-GLCNAC TRANSFERASE"/>
    <property type="match status" value="1"/>
</dbReference>
<feature type="repeat" description="TPR" evidence="8">
    <location>
        <begin position="125"/>
        <end position="158"/>
    </location>
</feature>
<dbReference type="InterPro" id="IPR011990">
    <property type="entry name" value="TPR-like_helical_dom_sf"/>
</dbReference>
<evidence type="ECO:0000256" key="1">
    <source>
        <dbReference type="ARBA" id="ARBA00004922"/>
    </source>
</evidence>
<keyword evidence="4" id="KW-0328">Glycosyltransferase</keyword>
<dbReference type="Gene3D" id="3.40.50.2000">
    <property type="entry name" value="Glycogen Phosphorylase B"/>
    <property type="match status" value="1"/>
</dbReference>
<evidence type="ECO:0000256" key="5">
    <source>
        <dbReference type="ARBA" id="ARBA00022679"/>
    </source>
</evidence>
<feature type="repeat" description="TPR" evidence="8">
    <location>
        <begin position="159"/>
        <end position="192"/>
    </location>
</feature>
<feature type="domain" description="O-GlcNAc transferase C-terminal" evidence="9">
    <location>
        <begin position="376"/>
        <end position="523"/>
    </location>
</feature>
<evidence type="ECO:0000313" key="11">
    <source>
        <dbReference type="Proteomes" id="UP000639516"/>
    </source>
</evidence>
<dbReference type="Pfam" id="PF13844">
    <property type="entry name" value="Glyco_transf_41"/>
    <property type="match status" value="2"/>
</dbReference>
<evidence type="ECO:0000256" key="3">
    <source>
        <dbReference type="ARBA" id="ARBA00011970"/>
    </source>
</evidence>
<dbReference type="Proteomes" id="UP000639516">
    <property type="component" value="Unassembled WGS sequence"/>
</dbReference>
<organism evidence="10 11">
    <name type="scientific">Bradyrhizobium campsiandrae</name>
    <dbReference type="NCBI Taxonomy" id="1729892"/>
    <lineage>
        <taxon>Bacteria</taxon>
        <taxon>Pseudomonadati</taxon>
        <taxon>Pseudomonadota</taxon>
        <taxon>Alphaproteobacteria</taxon>
        <taxon>Hyphomicrobiales</taxon>
        <taxon>Nitrobacteraceae</taxon>
        <taxon>Bradyrhizobium</taxon>
    </lineage>
</organism>
<proteinExistence type="inferred from homology"/>
<evidence type="ECO:0000256" key="2">
    <source>
        <dbReference type="ARBA" id="ARBA00005386"/>
    </source>
</evidence>
<dbReference type="SMART" id="SM00028">
    <property type="entry name" value="TPR"/>
    <property type="match status" value="9"/>
</dbReference>
<dbReference type="EC" id="2.4.1.255" evidence="3"/>
<keyword evidence="6" id="KW-0677">Repeat</keyword>
<feature type="repeat" description="TPR" evidence="8">
    <location>
        <begin position="193"/>
        <end position="226"/>
    </location>
</feature>
<dbReference type="PROSITE" id="PS50293">
    <property type="entry name" value="TPR_REGION"/>
    <property type="match status" value="2"/>
</dbReference>
<dbReference type="EMBL" id="JAATTO010000018">
    <property type="protein sequence ID" value="MBC9979463.1"/>
    <property type="molecule type" value="Genomic_DNA"/>
</dbReference>
<dbReference type="InterPro" id="IPR019734">
    <property type="entry name" value="TPR_rpt"/>
</dbReference>
<evidence type="ECO:0000259" key="9">
    <source>
        <dbReference type="Pfam" id="PF13844"/>
    </source>
</evidence>
<gene>
    <name evidence="10" type="ORF">HA482_14765</name>
</gene>
<feature type="repeat" description="TPR" evidence="8">
    <location>
        <begin position="295"/>
        <end position="328"/>
    </location>
</feature>
<name>A0ABR7U606_9BRAD</name>
<dbReference type="SUPFAM" id="SSF48452">
    <property type="entry name" value="TPR-like"/>
    <property type="match status" value="2"/>
</dbReference>
<comment type="pathway">
    <text evidence="1">Protein modification; protein glycosylation.</text>
</comment>
<dbReference type="Pfam" id="PF13432">
    <property type="entry name" value="TPR_16"/>
    <property type="match status" value="2"/>
</dbReference>
<dbReference type="InterPro" id="IPR029489">
    <property type="entry name" value="OGT/SEC/SPY_C"/>
</dbReference>
<dbReference type="InterPro" id="IPR051939">
    <property type="entry name" value="Glycosyltr_41/O-GlcNAc_trsf"/>
</dbReference>
<evidence type="ECO:0000256" key="7">
    <source>
        <dbReference type="ARBA" id="ARBA00022803"/>
    </source>
</evidence>
<dbReference type="PROSITE" id="PS50005">
    <property type="entry name" value="TPR"/>
    <property type="match status" value="5"/>
</dbReference>
<reference evidence="10 11" key="1">
    <citation type="journal article" date="2020" name="Arch. Microbiol.">
        <title>Bradyrhizobium campsiandrae sp. nov., a nitrogen-fixing bacterial strain isolated from a native leguminous tree from the Amazon adapted to flooded conditions.</title>
        <authorList>
            <person name="Cabral Michel D."/>
            <person name="Martins da Costa E."/>
            <person name="Azarias Guimaraes A."/>
            <person name="Soares de Carvalho T."/>
            <person name="Santos de Castro Caputo P."/>
            <person name="Willems A."/>
            <person name="de Souza Moreira F.M."/>
        </authorList>
    </citation>
    <scope>NUCLEOTIDE SEQUENCE [LARGE SCALE GENOMIC DNA]</scope>
    <source>
        <strain evidence="11">INPA 384B</strain>
    </source>
</reference>
<dbReference type="Gene3D" id="1.25.40.10">
    <property type="entry name" value="Tetratricopeptide repeat domain"/>
    <property type="match status" value="4"/>
</dbReference>
<keyword evidence="5" id="KW-0808">Transferase</keyword>
<protein>
    <recommendedName>
        <fullName evidence="3">protein O-GlcNAc transferase</fullName>
        <ecNumber evidence="3">2.4.1.255</ecNumber>
    </recommendedName>
</protein>
<keyword evidence="11" id="KW-1185">Reference proteome</keyword>
<evidence type="ECO:0000256" key="6">
    <source>
        <dbReference type="ARBA" id="ARBA00022737"/>
    </source>
</evidence>
<evidence type="ECO:0000256" key="4">
    <source>
        <dbReference type="ARBA" id="ARBA00022676"/>
    </source>
</evidence>
<comment type="caution">
    <text evidence="10">The sequence shown here is derived from an EMBL/GenBank/DDBJ whole genome shotgun (WGS) entry which is preliminary data.</text>
</comment>
<accession>A0ABR7U606</accession>
<sequence length="742" mass="81757">MGLTVGSRAFQRERLQKKFKKEAEALLAAACQAYGKGQHAEVEAICRRILEVLPDHFDTLHLFGVFLSDVKRPEEAERVLRAAVAASPRSANAYCDLGTVLFELKRYEDARPIQEKAVALNPNFPMALTNLGNTLMHLGRHQEAIELHDRAIKLKPDYADAYCNRGMAQLALDQAEQALQSFERALSLQPTHQEAMAGRGMAWVELRNYPAAETALNTALALRPGNERVLAHRGRLNLMLRRLDQANADVDAALAVTPTLALALRTKAATSLLLHNPTQAMLASKKLLEQNPNSMIAINLIGVCFASYGDAASAIEYYDRALQIYPAYEDAIGNKIFALDFLPGADFAMQQAARKDWWDAIGAVQPRQSLAPRSLDPDRRLVVGYVSADFRRHSAAFIFMPVFRHRNRADFEIVCYSNSPLQDEVTGELRTFADRWVDVVALTDEELADRIAADQVDILVDLSGHSSGNRLRVFARKPAPIQVSAWGAPTGTGLRTMDYVLADPVAIPESVRHVFAEKIHDLPCVLTMTEPAPGLYRPDLPMLRNGYVTFGSFNRIDKMSDDVLAVWSRLLQALPGSKIVLKHTALADAGLRDALVARFVERGVAQESVVCLGPSVREQHIAEYANIDISLDPFPQNGGAGTWESLHMGVPVVTKLGLTTSGRAAGSILKSIGLDDWVVEDDEAYIAVAKRFVADPAGLAALRRELPDRIAASEAGNGASYTRQVEAAYRRFWREYCAAQTR</sequence>
<dbReference type="Pfam" id="PF13424">
    <property type="entry name" value="TPR_12"/>
    <property type="match status" value="1"/>
</dbReference>